<name>A0AAD6T3B1_9AGAR</name>
<feature type="transmembrane region" description="Helical" evidence="2">
    <location>
        <begin position="197"/>
        <end position="214"/>
    </location>
</feature>
<reference evidence="3" key="1">
    <citation type="submission" date="2023-03" db="EMBL/GenBank/DDBJ databases">
        <title>Massive genome expansion in bonnet fungi (Mycena s.s.) driven by repeated elements and novel gene families across ecological guilds.</title>
        <authorList>
            <consortium name="Lawrence Berkeley National Laboratory"/>
            <person name="Harder C.B."/>
            <person name="Miyauchi S."/>
            <person name="Viragh M."/>
            <person name="Kuo A."/>
            <person name="Thoen E."/>
            <person name="Andreopoulos B."/>
            <person name="Lu D."/>
            <person name="Skrede I."/>
            <person name="Drula E."/>
            <person name="Henrissat B."/>
            <person name="Morin E."/>
            <person name="Kohler A."/>
            <person name="Barry K."/>
            <person name="LaButti K."/>
            <person name="Morin E."/>
            <person name="Salamov A."/>
            <person name="Lipzen A."/>
            <person name="Mereny Z."/>
            <person name="Hegedus B."/>
            <person name="Baldrian P."/>
            <person name="Stursova M."/>
            <person name="Weitz H."/>
            <person name="Taylor A."/>
            <person name="Grigoriev I.V."/>
            <person name="Nagy L.G."/>
            <person name="Martin F."/>
            <person name="Kauserud H."/>
        </authorList>
    </citation>
    <scope>NUCLEOTIDE SEQUENCE</scope>
    <source>
        <strain evidence="3">CBHHK200</strain>
    </source>
</reference>
<feature type="region of interest" description="Disordered" evidence="1">
    <location>
        <begin position="642"/>
        <end position="712"/>
    </location>
</feature>
<dbReference type="AlphaFoldDB" id="A0AAD6T3B1"/>
<evidence type="ECO:0000256" key="1">
    <source>
        <dbReference type="SAM" id="MobiDB-lite"/>
    </source>
</evidence>
<keyword evidence="4" id="KW-1185">Reference proteome</keyword>
<feature type="compositionally biased region" description="Acidic residues" evidence="1">
    <location>
        <begin position="96"/>
        <end position="112"/>
    </location>
</feature>
<organism evidence="3 4">
    <name type="scientific">Mycena alexandri</name>
    <dbReference type="NCBI Taxonomy" id="1745969"/>
    <lineage>
        <taxon>Eukaryota</taxon>
        <taxon>Fungi</taxon>
        <taxon>Dikarya</taxon>
        <taxon>Basidiomycota</taxon>
        <taxon>Agaricomycotina</taxon>
        <taxon>Agaricomycetes</taxon>
        <taxon>Agaricomycetidae</taxon>
        <taxon>Agaricales</taxon>
        <taxon>Marasmiineae</taxon>
        <taxon>Mycenaceae</taxon>
        <taxon>Mycena</taxon>
    </lineage>
</organism>
<comment type="caution">
    <text evidence="3">The sequence shown here is derived from an EMBL/GenBank/DDBJ whole genome shotgun (WGS) entry which is preliminary data.</text>
</comment>
<accession>A0AAD6T3B1</accession>
<gene>
    <name evidence="3" type="ORF">C8F04DRAFT_1179553</name>
</gene>
<feature type="region of interest" description="Disordered" evidence="1">
    <location>
        <begin position="743"/>
        <end position="795"/>
    </location>
</feature>
<feature type="compositionally biased region" description="Gly residues" evidence="1">
    <location>
        <begin position="68"/>
        <end position="85"/>
    </location>
</feature>
<feature type="compositionally biased region" description="Acidic residues" evidence="1">
    <location>
        <begin position="134"/>
        <end position="158"/>
    </location>
</feature>
<keyword evidence="2" id="KW-0472">Membrane</keyword>
<evidence type="ECO:0000313" key="4">
    <source>
        <dbReference type="Proteomes" id="UP001218188"/>
    </source>
</evidence>
<feature type="region of interest" description="Disordered" evidence="1">
    <location>
        <begin position="65"/>
        <end position="158"/>
    </location>
</feature>
<keyword evidence="2" id="KW-0812">Transmembrane</keyword>
<feature type="transmembrane region" description="Helical" evidence="2">
    <location>
        <begin position="613"/>
        <end position="632"/>
    </location>
</feature>
<keyword evidence="2" id="KW-1133">Transmembrane helix</keyword>
<feature type="region of interest" description="Disordered" evidence="1">
    <location>
        <begin position="808"/>
        <end position="836"/>
    </location>
</feature>
<evidence type="ECO:0000256" key="2">
    <source>
        <dbReference type="SAM" id="Phobius"/>
    </source>
</evidence>
<protein>
    <submittedName>
        <fullName evidence="3">Uncharacterized protein</fullName>
    </submittedName>
</protein>
<evidence type="ECO:0000313" key="3">
    <source>
        <dbReference type="EMBL" id="KAJ7038534.1"/>
    </source>
</evidence>
<feature type="transmembrane region" description="Helical" evidence="2">
    <location>
        <begin position="259"/>
        <end position="278"/>
    </location>
</feature>
<feature type="compositionally biased region" description="Basic residues" evidence="1">
    <location>
        <begin position="642"/>
        <end position="659"/>
    </location>
</feature>
<dbReference type="EMBL" id="JARJCM010000031">
    <property type="protein sequence ID" value="KAJ7038534.1"/>
    <property type="molecule type" value="Genomic_DNA"/>
</dbReference>
<sequence length="1111" mass="122904">MLRIFPAHDEVRKSPATVAAEISWCYARSRKRIPRVGGYDPPARPARGIEPGLSELQVRIRLPREGARGGGGRGGGGRDAAGAAGGLRRVRRALEEAEEAEMEAKSEDEDSADAFMSTFDPGARRARGGVGEGGDAEDDVEAETETEGEEVVEGVEGESEGEDAVLYHGPHSEGLAGGSSIGKDGYRESQGCHTPRVLVVFQGVVMLIMILGVGERDERGGDFALADRSRTSRSAQKKALLDLPLPLPFPFASSPMDCVLLLLLGALPLASVLFFCVLPRRARRRRRTSRLRRFVIRMKQALGRAPYLATLCVDSSPHPTLARNPLSQTQGPADQIVAHLERLDLYALEGAGLVYITGVSDNQDLADFRAGKITRQEFLSRLSVKVGNAENLLERRNDYRRKYDKGQTHLWFWCFAVDRRWVGERLCHLEFESACAARAHSECSSIFSYTVLRIEEEWGLYILVRVAPPNLYLALDLDRAPIVPRSPKFDLILLPTSGELVLRRRHQFPAKTARNLPLSLNFDPSVSRLPFVLCDVPLKLLVVGQPIWPLKKALLALLGGARAASGASATSHPLNRQLDNSRSLWSLACVMGFTKSSHLAAYIRFKRIHRVPGSFFATLALLTWTFSLVVVMRRCSRPHLGRRLPRRATRPPLPHRARRAANLARPLTRRAAKSLYGRRLPHPTTTTSSRSTAPSPRVLVGEPSSRSLCGSPARCSRLRHDLPASDSTSPPFARTQGVLACSSQQRFLPSRPFSRLPRTTTHDDDHPISLTPRHHEPLRVPESRGSSIRHRSIPPACDPLIKTRSRVLDVKPSSRSPRRFVPKRSLIPSPHPSPPPPIMNDCQCPPLPPRWSLSVHTHGSAPVYTLTNVGITLALTVVGLLIIGFAAVGLLTVGLLAVSHWTPLRRRLSAALCGLLGVDRSDRFLRWLDLRSKRLYFRGLLRDDGLDLPLLYGFSRSSRYAALVEYPDSCANDGYGAIYTVLVFKQVDLDAFGRGEIDGVELLRRARVKVGHAKNLPERQKKYRRCDVGRKHFWLYCFYPEKRIVAERLCHLTFDGCFDEREDPPRVLKLSARVQGQAPGVLAAGGCGRVAKGRGARVGGLRVGDWTSAVE</sequence>
<dbReference type="Proteomes" id="UP001218188">
    <property type="component" value="Unassembled WGS sequence"/>
</dbReference>
<proteinExistence type="predicted"/>
<feature type="transmembrane region" description="Helical" evidence="2">
    <location>
        <begin position="873"/>
        <end position="898"/>
    </location>
</feature>
<feature type="compositionally biased region" description="Low complexity" evidence="1">
    <location>
        <begin position="682"/>
        <end position="697"/>
    </location>
</feature>
<feature type="compositionally biased region" description="Basic and acidic residues" evidence="1">
    <location>
        <begin position="760"/>
        <end position="782"/>
    </location>
</feature>